<evidence type="ECO:0000256" key="1">
    <source>
        <dbReference type="ARBA" id="ARBA00001311"/>
    </source>
</evidence>
<dbReference type="EMBL" id="LWDF02000056">
    <property type="protein sequence ID" value="KAE8258809.1"/>
    <property type="molecule type" value="Genomic_DNA"/>
</dbReference>
<dbReference type="InterPro" id="IPR023631">
    <property type="entry name" value="Amidase_dom"/>
</dbReference>
<dbReference type="Pfam" id="PF01425">
    <property type="entry name" value="Amidase"/>
    <property type="match status" value="1"/>
</dbReference>
<protein>
    <recommendedName>
        <fullName evidence="3">amidase</fullName>
        <ecNumber evidence="3">3.5.1.4</ecNumber>
    </recommendedName>
</protein>
<sequence length="580" mass="63050">MDALQSKITNARARRDSSLPEEFKVDLAAFGLGVLPMEPIPRPTKPDDPTMEEPTTIYPSDNVMDLPRKVLPKEDLRITELSTPELLDQLASGKLSAVRCLQAFIRRAVLAQQVVNCVTDIFQNFALRTAQECDEYLAREGKVKGPLHGLPISLKDQFNVAGQPTVMGYAAYIDVERPSHSVITQLLLSVGAVPFCHTNVPQTLMRGETDNHVFGRTLNPRNRSFTPGGSSGGEGALVAFKGSPLGVGTDIGGSVRIPAAFNGLWGFRPSGHRIPYAGSVNSMEGQESIASVIGPLSTTFEGCLAFVRGILAARPWTLDPAAVAIPFDEQLFELRKLDLKVSYQSEHHAAKSSEATRLCFGIMWDNGIMSPHPPITRALKEAKAKLEKAGHTVIDWVNYEPQRASKLIGQLYQADGGIDIARVAEAGGEPLMTSVVVSPLDKEPTVYEGWQLNKTKVAYQKEFLDHWQATKGQTGTGRPIDAVLAPVAPWASCPHDMNVHIAYTNLWNLVDRPAITFPVTNVQPEVDRAIPEVAGEVVGAPYDAQQWAGMPVNLQLVGHRLLDEELLGIAKVVKDAGVSL</sequence>
<reference evidence="7" key="1">
    <citation type="submission" date="2016-04" db="EMBL/GenBank/DDBJ databases">
        <authorList>
            <person name="Nguyen H.D."/>
            <person name="Samba Siva P."/>
            <person name="Cullis J."/>
            <person name="Levesque C.A."/>
            <person name="Hambleton S."/>
        </authorList>
    </citation>
    <scope>NUCLEOTIDE SEQUENCE</scope>
    <source>
        <strain evidence="7">DAOMC 236416</strain>
    </source>
</reference>
<dbReference type="PROSITE" id="PS00571">
    <property type="entry name" value="AMIDASES"/>
    <property type="match status" value="1"/>
</dbReference>
<dbReference type="EC" id="3.5.1.4" evidence="3"/>
<accession>A0A177TKT3</accession>
<evidence type="ECO:0000256" key="3">
    <source>
        <dbReference type="ARBA" id="ARBA00012922"/>
    </source>
</evidence>
<dbReference type="OrthoDB" id="6428749at2759"/>
<dbReference type="InterPro" id="IPR036928">
    <property type="entry name" value="AS_sf"/>
</dbReference>
<dbReference type="SUPFAM" id="SSF75304">
    <property type="entry name" value="Amidase signature (AS) enzymes"/>
    <property type="match status" value="1"/>
</dbReference>
<dbReference type="PANTHER" id="PTHR46072">
    <property type="entry name" value="AMIDASE-RELATED-RELATED"/>
    <property type="match status" value="1"/>
</dbReference>
<feature type="binding site" evidence="6">
    <location>
        <position position="230"/>
    </location>
    <ligand>
        <name>substrate</name>
    </ligand>
</feature>
<proteinExistence type="inferred from homology"/>
<evidence type="ECO:0000256" key="2">
    <source>
        <dbReference type="ARBA" id="ARBA00009199"/>
    </source>
</evidence>
<evidence type="ECO:0000313" key="7">
    <source>
        <dbReference type="EMBL" id="KAE8258809.1"/>
    </source>
</evidence>
<dbReference type="Gene3D" id="3.90.1300.10">
    <property type="entry name" value="Amidase signature (AS) domain"/>
    <property type="match status" value="1"/>
</dbReference>
<evidence type="ECO:0000256" key="6">
    <source>
        <dbReference type="PIRSR" id="PIRSR001221-2"/>
    </source>
</evidence>
<evidence type="ECO:0000256" key="4">
    <source>
        <dbReference type="ARBA" id="ARBA00022801"/>
    </source>
</evidence>
<feature type="binding site" evidence="6">
    <location>
        <begin position="251"/>
        <end position="254"/>
    </location>
    <ligand>
        <name>substrate</name>
    </ligand>
</feature>
<dbReference type="AlphaFoldDB" id="A0A177TKT3"/>
<dbReference type="InterPro" id="IPR020556">
    <property type="entry name" value="Amidase_CS"/>
</dbReference>
<organism evidence="7 8">
    <name type="scientific">Tilletia indica</name>
    <dbReference type="NCBI Taxonomy" id="43049"/>
    <lineage>
        <taxon>Eukaryota</taxon>
        <taxon>Fungi</taxon>
        <taxon>Dikarya</taxon>
        <taxon>Basidiomycota</taxon>
        <taxon>Ustilaginomycotina</taxon>
        <taxon>Exobasidiomycetes</taxon>
        <taxon>Tilletiales</taxon>
        <taxon>Tilletiaceae</taxon>
        <taxon>Tilletia</taxon>
    </lineage>
</organism>
<comment type="caution">
    <text evidence="7">The sequence shown here is derived from an EMBL/GenBank/DDBJ whole genome shotgun (WGS) entry which is preliminary data.</text>
</comment>
<comment type="similarity">
    <text evidence="2">Belongs to the amidase family.</text>
</comment>
<dbReference type="PIRSF" id="PIRSF001221">
    <property type="entry name" value="Amidase_fungi"/>
    <property type="match status" value="1"/>
</dbReference>
<reference evidence="7" key="2">
    <citation type="journal article" date="2019" name="IMA Fungus">
        <title>Genome sequencing and comparison of five Tilletia species to identify candidate genes for the detection of regulated species infecting wheat.</title>
        <authorList>
            <person name="Nguyen H.D.T."/>
            <person name="Sultana T."/>
            <person name="Kesanakurti P."/>
            <person name="Hambleton S."/>
        </authorList>
    </citation>
    <scope>NUCLEOTIDE SEQUENCE</scope>
    <source>
        <strain evidence="7">DAOMC 236416</strain>
    </source>
</reference>
<comment type="catalytic activity">
    <reaction evidence="1">
        <text>a monocarboxylic acid amide + H2O = a monocarboxylate + NH4(+)</text>
        <dbReference type="Rhea" id="RHEA:12020"/>
        <dbReference type="ChEBI" id="CHEBI:15377"/>
        <dbReference type="ChEBI" id="CHEBI:28938"/>
        <dbReference type="ChEBI" id="CHEBI:35757"/>
        <dbReference type="ChEBI" id="CHEBI:83628"/>
        <dbReference type="EC" id="3.5.1.4"/>
    </reaction>
</comment>
<evidence type="ECO:0000256" key="5">
    <source>
        <dbReference type="PIRSR" id="PIRSR001221-1"/>
    </source>
</evidence>
<dbReference type="GO" id="GO:0004040">
    <property type="term" value="F:amidase activity"/>
    <property type="evidence" value="ECO:0007669"/>
    <property type="project" value="UniProtKB-EC"/>
</dbReference>
<dbReference type="Proteomes" id="UP000077521">
    <property type="component" value="Unassembled WGS sequence"/>
</dbReference>
<name>A0A177TKT3_9BASI</name>
<dbReference type="PANTHER" id="PTHR46072:SF2">
    <property type="entry name" value="AMIDASE (EUROFUNG)"/>
    <property type="match status" value="1"/>
</dbReference>
<feature type="active site" description="Charge relay system" evidence="5">
    <location>
        <position position="155"/>
    </location>
</feature>
<feature type="active site" description="Charge relay system" evidence="5">
    <location>
        <position position="230"/>
    </location>
</feature>
<feature type="binding site" evidence="6">
    <location>
        <position position="204"/>
    </location>
    <ligand>
        <name>substrate</name>
    </ligand>
</feature>
<keyword evidence="4" id="KW-0378">Hydrolase</keyword>
<feature type="active site" description="Acyl-ester intermediate" evidence="5">
    <location>
        <position position="254"/>
    </location>
</feature>
<keyword evidence="8" id="KW-1185">Reference proteome</keyword>
<evidence type="ECO:0000313" key="8">
    <source>
        <dbReference type="Proteomes" id="UP000077521"/>
    </source>
</evidence>
<gene>
    <name evidence="7" type="ORF">A4X13_0g1440</name>
</gene>